<dbReference type="InterPro" id="IPR050261">
    <property type="entry name" value="FrsA_esterase"/>
</dbReference>
<dbReference type="PANTHER" id="PTHR22946">
    <property type="entry name" value="DIENELACTONE HYDROLASE DOMAIN-CONTAINING PROTEIN-RELATED"/>
    <property type="match status" value="1"/>
</dbReference>
<proteinExistence type="predicted"/>
<dbReference type="AlphaFoldDB" id="A0AAD0SIX7"/>
<keyword evidence="2" id="KW-0732">Signal</keyword>
<feature type="chain" id="PRO_5042067966" evidence="2">
    <location>
        <begin position="21"/>
        <end position="327"/>
    </location>
</feature>
<reference evidence="4 5" key="1">
    <citation type="submission" date="2017-08" db="EMBL/GenBank/DDBJ databases">
        <title>Comparative genomics of bacteria isolated from necrotic lesions of AOD affected trees.</title>
        <authorList>
            <person name="Doonan J."/>
            <person name="Denman S."/>
            <person name="McDonald J.E."/>
        </authorList>
    </citation>
    <scope>NUCLEOTIDE SEQUENCE [LARGE SCALE GENOMIC DNA]</scope>
    <source>
        <strain evidence="4 5">477</strain>
    </source>
</reference>
<keyword evidence="5" id="KW-1185">Reference proteome</keyword>
<keyword evidence="1" id="KW-0378">Hydrolase</keyword>
<keyword evidence="4" id="KW-0031">Aminopeptidase</keyword>
<dbReference type="GO" id="GO:0008236">
    <property type="term" value="F:serine-type peptidase activity"/>
    <property type="evidence" value="ECO:0007669"/>
    <property type="project" value="InterPro"/>
</dbReference>
<evidence type="ECO:0000256" key="1">
    <source>
        <dbReference type="ARBA" id="ARBA00022801"/>
    </source>
</evidence>
<evidence type="ECO:0000259" key="3">
    <source>
        <dbReference type="Pfam" id="PF00326"/>
    </source>
</evidence>
<dbReference type="InterPro" id="IPR029058">
    <property type="entry name" value="AB_hydrolase_fold"/>
</dbReference>
<dbReference type="EMBL" id="CP023009">
    <property type="protein sequence ID" value="AXW88767.1"/>
    <property type="molecule type" value="Genomic_DNA"/>
</dbReference>
<gene>
    <name evidence="4" type="ORF">CKQ53_06380</name>
</gene>
<protein>
    <submittedName>
        <fullName evidence="4">Aminopeptidase</fullName>
    </submittedName>
</protein>
<dbReference type="GO" id="GO:0006508">
    <property type="term" value="P:proteolysis"/>
    <property type="evidence" value="ECO:0007669"/>
    <property type="project" value="InterPro"/>
</dbReference>
<dbReference type="Proteomes" id="UP000263881">
    <property type="component" value="Chromosome"/>
</dbReference>
<dbReference type="KEGG" id="lbq:CKQ53_06380"/>
<evidence type="ECO:0000313" key="5">
    <source>
        <dbReference type="Proteomes" id="UP000263881"/>
    </source>
</evidence>
<dbReference type="GO" id="GO:0052689">
    <property type="term" value="F:carboxylic ester hydrolase activity"/>
    <property type="evidence" value="ECO:0007669"/>
    <property type="project" value="UniProtKB-ARBA"/>
</dbReference>
<feature type="signal peptide" evidence="2">
    <location>
        <begin position="1"/>
        <end position="20"/>
    </location>
</feature>
<feature type="domain" description="Peptidase S9 prolyl oligopeptidase catalytic" evidence="3">
    <location>
        <begin position="121"/>
        <end position="205"/>
    </location>
</feature>
<dbReference type="SUPFAM" id="SSF53474">
    <property type="entry name" value="alpha/beta-Hydrolases"/>
    <property type="match status" value="1"/>
</dbReference>
<dbReference type="GO" id="GO:0004177">
    <property type="term" value="F:aminopeptidase activity"/>
    <property type="evidence" value="ECO:0007669"/>
    <property type="project" value="UniProtKB-KW"/>
</dbReference>
<organism evidence="4 5">
    <name type="scientific">Lonsdalea britannica</name>
    <dbReference type="NCBI Taxonomy" id="1082704"/>
    <lineage>
        <taxon>Bacteria</taxon>
        <taxon>Pseudomonadati</taxon>
        <taxon>Pseudomonadota</taxon>
        <taxon>Gammaproteobacteria</taxon>
        <taxon>Enterobacterales</taxon>
        <taxon>Pectobacteriaceae</taxon>
        <taxon>Lonsdalea</taxon>
    </lineage>
</organism>
<dbReference type="InterPro" id="IPR001375">
    <property type="entry name" value="Peptidase_S9_cat"/>
</dbReference>
<keyword evidence="4" id="KW-0645">Protease</keyword>
<dbReference type="PANTHER" id="PTHR22946:SF9">
    <property type="entry name" value="POLYKETIDE TRANSFERASE AF380"/>
    <property type="match status" value="1"/>
</dbReference>
<dbReference type="Pfam" id="PF00326">
    <property type="entry name" value="Peptidase_S9"/>
    <property type="match status" value="1"/>
</dbReference>
<evidence type="ECO:0000313" key="4">
    <source>
        <dbReference type="EMBL" id="AXW88767.1"/>
    </source>
</evidence>
<name>A0AAD0SIX7_9GAMM</name>
<dbReference type="Gene3D" id="3.40.50.1820">
    <property type="entry name" value="alpha/beta hydrolase"/>
    <property type="match status" value="1"/>
</dbReference>
<evidence type="ECO:0000256" key="2">
    <source>
        <dbReference type="SAM" id="SignalP"/>
    </source>
</evidence>
<accession>A0AAD0SIX7</accession>
<sequence length="327" mass="36264">MKPILLAAGLFAAGTFAVSAHYPLSDIDLSQARAGFQTELVKDTLERDGEAETPPVELFKTIHYPSPVGELVAYLTPDPKDGKRHPAVVWAHGGYGGIGSFLWEPQDADNDQSGRAFPEAGIVTMMPSWRGENDNPGKFEMFYGEIDDLHAARDYLAKLPYVDPNRIYLVGHSTGGTMTLLGNEYQHGFRAAFSLGGVPDLALRLSRGPTAVGPSFNTQNPREFYLRSPRTFITHLKSPTYYFEGSDNYWEYSLPQMEKDAQNAGVPFHAYSVPRGDHFSIILPVTRLIAQKILHDTGVRPHIEFSPADIEHISREIDAAIDETDQE</sequence>